<dbReference type="RefSeq" id="WP_377603340.1">
    <property type="nucleotide sequence ID" value="NZ_JBHUME010000008.1"/>
</dbReference>
<dbReference type="EMBL" id="JBHUME010000008">
    <property type="protein sequence ID" value="MFD2613343.1"/>
    <property type="molecule type" value="Genomic_DNA"/>
</dbReference>
<dbReference type="Gene3D" id="1.10.530.10">
    <property type="match status" value="1"/>
</dbReference>
<sequence length="226" mass="25191">MAARQQEFIDTVAPIAVKLRLEGSPIFPSVRIAQALLETGATLHSWNNLVGYKAGRGKPTPYWDGSTISTKTWEVYNGIRHDNVTANFRVYNTIEDGFRDQDLLFQIPRYEGVRAAETPVAQTQALYAAGYATDPNYPAKLQNLIAIYGLTQYDEEVDRVLEELKATIEALSARIEKLEASETVPEVPVWAKPSVAKALKTKLISSEEGSLTFYRLLTVLDRKGLL</sequence>
<evidence type="ECO:0000256" key="1">
    <source>
        <dbReference type="ARBA" id="ARBA00022801"/>
    </source>
</evidence>
<keyword evidence="2" id="KW-0175">Coiled coil</keyword>
<accession>A0ABW5PDW1</accession>
<dbReference type="Pfam" id="PF01832">
    <property type="entry name" value="Glucosaminidase"/>
    <property type="match status" value="1"/>
</dbReference>
<evidence type="ECO:0000313" key="5">
    <source>
        <dbReference type="Proteomes" id="UP001597541"/>
    </source>
</evidence>
<dbReference type="SMART" id="SM00047">
    <property type="entry name" value="LYZ2"/>
    <property type="match status" value="1"/>
</dbReference>
<evidence type="ECO:0000313" key="4">
    <source>
        <dbReference type="EMBL" id="MFD2613343.1"/>
    </source>
</evidence>
<keyword evidence="5" id="KW-1185">Reference proteome</keyword>
<dbReference type="PANTHER" id="PTHR33308:SF9">
    <property type="entry name" value="PEPTIDOGLYCAN HYDROLASE FLGJ"/>
    <property type="match status" value="1"/>
</dbReference>
<protein>
    <submittedName>
        <fullName evidence="4">Glycoside hydrolase family 73 protein</fullName>
    </submittedName>
</protein>
<organism evidence="4 5">
    <name type="scientific">Paenibacillus gansuensis</name>
    <dbReference type="NCBI Taxonomy" id="306542"/>
    <lineage>
        <taxon>Bacteria</taxon>
        <taxon>Bacillati</taxon>
        <taxon>Bacillota</taxon>
        <taxon>Bacilli</taxon>
        <taxon>Bacillales</taxon>
        <taxon>Paenibacillaceae</taxon>
        <taxon>Paenibacillus</taxon>
    </lineage>
</organism>
<dbReference type="PANTHER" id="PTHR33308">
    <property type="entry name" value="PEPTIDOGLYCAN HYDROLASE FLGJ"/>
    <property type="match status" value="1"/>
</dbReference>
<proteinExistence type="predicted"/>
<reference evidence="5" key="1">
    <citation type="journal article" date="2019" name="Int. J. Syst. Evol. Microbiol.">
        <title>The Global Catalogue of Microorganisms (GCM) 10K type strain sequencing project: providing services to taxonomists for standard genome sequencing and annotation.</title>
        <authorList>
            <consortium name="The Broad Institute Genomics Platform"/>
            <consortium name="The Broad Institute Genome Sequencing Center for Infectious Disease"/>
            <person name="Wu L."/>
            <person name="Ma J."/>
        </authorList>
    </citation>
    <scope>NUCLEOTIDE SEQUENCE [LARGE SCALE GENOMIC DNA]</scope>
    <source>
        <strain evidence="5">KCTC 3950</strain>
    </source>
</reference>
<feature type="coiled-coil region" evidence="2">
    <location>
        <begin position="150"/>
        <end position="181"/>
    </location>
</feature>
<dbReference type="Proteomes" id="UP001597541">
    <property type="component" value="Unassembled WGS sequence"/>
</dbReference>
<feature type="domain" description="Mannosyl-glycoprotein endo-beta-N-acetylglucosamidase-like" evidence="3">
    <location>
        <begin position="1"/>
        <end position="154"/>
    </location>
</feature>
<keyword evidence="1 4" id="KW-0378">Hydrolase</keyword>
<name>A0ABW5PDW1_9BACL</name>
<evidence type="ECO:0000256" key="2">
    <source>
        <dbReference type="SAM" id="Coils"/>
    </source>
</evidence>
<gene>
    <name evidence="4" type="ORF">ACFSUF_13010</name>
</gene>
<dbReference type="GO" id="GO:0016787">
    <property type="term" value="F:hydrolase activity"/>
    <property type="evidence" value="ECO:0007669"/>
    <property type="project" value="UniProtKB-KW"/>
</dbReference>
<dbReference type="Gene3D" id="4.10.80.30">
    <property type="entry name" value="DNA polymerase, domain 6"/>
    <property type="match status" value="1"/>
</dbReference>
<dbReference type="InterPro" id="IPR002901">
    <property type="entry name" value="MGlyc_endo_b_GlcNAc-like_dom"/>
</dbReference>
<comment type="caution">
    <text evidence="4">The sequence shown here is derived from an EMBL/GenBank/DDBJ whole genome shotgun (WGS) entry which is preliminary data.</text>
</comment>
<evidence type="ECO:0000259" key="3">
    <source>
        <dbReference type="SMART" id="SM00047"/>
    </source>
</evidence>
<dbReference type="InterPro" id="IPR051056">
    <property type="entry name" value="Glycosyl_Hydrolase_73"/>
</dbReference>